<feature type="region of interest" description="Disordered" evidence="1">
    <location>
        <begin position="93"/>
        <end position="128"/>
    </location>
</feature>
<proteinExistence type="predicted"/>
<dbReference type="EMBL" id="LAZR01000639">
    <property type="protein sequence ID" value="KKN61961.1"/>
    <property type="molecule type" value="Genomic_DNA"/>
</dbReference>
<feature type="region of interest" description="Disordered" evidence="1">
    <location>
        <begin position="1"/>
        <end position="72"/>
    </location>
</feature>
<accession>A0A0F9UL94</accession>
<sequence>MRKKAFYNEDAAPKADTKSGYGIYDHSGLNPGKVPLPATNEEASTASAVGKKKPRKATDKMKKEASDGLSKGFSEEMQKLGFGMMRGVGTSPMAVPPAMGKGGVVASKSKKGMGPKIKIVSSKSRKTY</sequence>
<feature type="compositionally biased region" description="Basic and acidic residues" evidence="1">
    <location>
        <begin position="56"/>
        <end position="66"/>
    </location>
</feature>
<gene>
    <name evidence="2" type="ORF">LCGC14_0516390</name>
</gene>
<organism evidence="2">
    <name type="scientific">marine sediment metagenome</name>
    <dbReference type="NCBI Taxonomy" id="412755"/>
    <lineage>
        <taxon>unclassified sequences</taxon>
        <taxon>metagenomes</taxon>
        <taxon>ecological metagenomes</taxon>
    </lineage>
</organism>
<reference evidence="2" key="1">
    <citation type="journal article" date="2015" name="Nature">
        <title>Complex archaea that bridge the gap between prokaryotes and eukaryotes.</title>
        <authorList>
            <person name="Spang A."/>
            <person name="Saw J.H."/>
            <person name="Jorgensen S.L."/>
            <person name="Zaremba-Niedzwiedzka K."/>
            <person name="Martijn J."/>
            <person name="Lind A.E."/>
            <person name="van Eijk R."/>
            <person name="Schleper C."/>
            <person name="Guy L."/>
            <person name="Ettema T.J."/>
        </authorList>
    </citation>
    <scope>NUCLEOTIDE SEQUENCE</scope>
</reference>
<protein>
    <submittedName>
        <fullName evidence="2">Uncharacterized protein</fullName>
    </submittedName>
</protein>
<evidence type="ECO:0000256" key="1">
    <source>
        <dbReference type="SAM" id="MobiDB-lite"/>
    </source>
</evidence>
<name>A0A0F9UL94_9ZZZZ</name>
<evidence type="ECO:0000313" key="2">
    <source>
        <dbReference type="EMBL" id="KKN61961.1"/>
    </source>
</evidence>
<comment type="caution">
    <text evidence="2">The sequence shown here is derived from an EMBL/GenBank/DDBJ whole genome shotgun (WGS) entry which is preliminary data.</text>
</comment>
<dbReference type="AlphaFoldDB" id="A0A0F9UL94"/>